<dbReference type="STRING" id="3469.A0A4Y7L007"/>
<proteinExistence type="predicted"/>
<dbReference type="AlphaFoldDB" id="A0A4Y7L007"/>
<sequence length="325" mass="38048">MQIWISTTVVDIQEWSSRDAYAEHHRQKGQEVELPLAQIWVLSVTADGVVLFSKCGANYYERGKEISKTTKKLLRLFAKRDTEDLLQDETVLLDWKLPLDQKIKSNDACVRAARTWSKDISKDREGYTGHIRSLRQQDSMERLFPETEDGDQRLICSDFKDEKKKSMFTVGVTKLNTRSKGKLQICGLPEEQFCEQAFVRCARKIIRSKAEAEVQRLDQLKARKMKEIFRKKQDELKNICKRTFMERPSQSETQSEIDNILNQINAGEHRTGIPMTSSPMIGLWKMHGKLTPLISLKSWMSKYLRTRMIGLERWLEEYNMNENRY</sequence>
<keyword evidence="2" id="KW-1185">Reference proteome</keyword>
<name>A0A4Y7L007_PAPSO</name>
<dbReference type="EMBL" id="CM010723">
    <property type="protein sequence ID" value="RZC77962.1"/>
    <property type="molecule type" value="Genomic_DNA"/>
</dbReference>
<dbReference type="Gramene" id="RZC77962">
    <property type="protein sequence ID" value="RZC77962"/>
    <property type="gene ID" value="C5167_002153"/>
</dbReference>
<protein>
    <submittedName>
        <fullName evidence="1">Uncharacterized protein</fullName>
    </submittedName>
</protein>
<accession>A0A4Y7L007</accession>
<gene>
    <name evidence="1" type="ORF">C5167_002153</name>
</gene>
<dbReference type="Proteomes" id="UP000316621">
    <property type="component" value="Chromosome 9"/>
</dbReference>
<evidence type="ECO:0000313" key="2">
    <source>
        <dbReference type="Proteomes" id="UP000316621"/>
    </source>
</evidence>
<evidence type="ECO:0000313" key="1">
    <source>
        <dbReference type="EMBL" id="RZC77962.1"/>
    </source>
</evidence>
<reference evidence="1 2" key="1">
    <citation type="journal article" date="2018" name="Science">
        <title>The opium poppy genome and morphinan production.</title>
        <authorList>
            <person name="Guo L."/>
            <person name="Winzer T."/>
            <person name="Yang X."/>
            <person name="Li Y."/>
            <person name="Ning Z."/>
            <person name="He Z."/>
            <person name="Teodor R."/>
            <person name="Lu Y."/>
            <person name="Bowser T.A."/>
            <person name="Graham I.A."/>
            <person name="Ye K."/>
        </authorList>
    </citation>
    <scope>NUCLEOTIDE SEQUENCE [LARGE SCALE GENOMIC DNA]</scope>
    <source>
        <strain evidence="2">cv. HN1</strain>
        <tissue evidence="1">Leaves</tissue>
    </source>
</reference>
<organism evidence="1 2">
    <name type="scientific">Papaver somniferum</name>
    <name type="common">Opium poppy</name>
    <dbReference type="NCBI Taxonomy" id="3469"/>
    <lineage>
        <taxon>Eukaryota</taxon>
        <taxon>Viridiplantae</taxon>
        <taxon>Streptophyta</taxon>
        <taxon>Embryophyta</taxon>
        <taxon>Tracheophyta</taxon>
        <taxon>Spermatophyta</taxon>
        <taxon>Magnoliopsida</taxon>
        <taxon>Ranunculales</taxon>
        <taxon>Papaveraceae</taxon>
        <taxon>Papaveroideae</taxon>
        <taxon>Papaver</taxon>
    </lineage>
</organism>